<evidence type="ECO:0000256" key="1">
    <source>
        <dbReference type="SAM" id="SignalP"/>
    </source>
</evidence>
<evidence type="ECO:0008006" key="3">
    <source>
        <dbReference type="Google" id="ProtNLM"/>
    </source>
</evidence>
<dbReference type="OrthoDB" id="8755977at2"/>
<organism evidence="2">
    <name type="scientific">Caulobacter sp. (strain K31)</name>
    <dbReference type="NCBI Taxonomy" id="366602"/>
    <lineage>
        <taxon>Bacteria</taxon>
        <taxon>Pseudomonadati</taxon>
        <taxon>Pseudomonadota</taxon>
        <taxon>Alphaproteobacteria</taxon>
        <taxon>Caulobacterales</taxon>
        <taxon>Caulobacteraceae</taxon>
        <taxon>Caulobacter</taxon>
    </lineage>
</organism>
<dbReference type="eggNOG" id="ENOG5033MWN">
    <property type="taxonomic scope" value="Bacteria"/>
</dbReference>
<dbReference type="EMBL" id="CP000927">
    <property type="protein sequence ID" value="ABZ72909.1"/>
    <property type="molecule type" value="Genomic_DNA"/>
</dbReference>
<sequence precursor="true">MKACFSLSLLLLSVSAPALAQDPAPAAVPAQVRALEGCWRGEGVVMDKPVVISLAARPITQGAMFLVEAQSHATSDPNDRYAAHLVFGGRGAPPKDGEATAISGFWIDSFGGDFTASGAGSVTKDGFDVAYAYPDATFVNRWRWKADRLAWSIVAKAGSAPEAAFASYELRRAPCAESGGSK</sequence>
<accession>B0T8Z2</accession>
<feature type="signal peptide" evidence="1">
    <location>
        <begin position="1"/>
        <end position="20"/>
    </location>
</feature>
<dbReference type="HOGENOM" id="CLU_1479535_0_0_5"/>
<dbReference type="KEGG" id="cak:Caul_3782"/>
<reference evidence="2" key="1">
    <citation type="submission" date="2008-01" db="EMBL/GenBank/DDBJ databases">
        <title>Complete sequence of chromosome of Caulobacter sp. K31.</title>
        <authorList>
            <consortium name="US DOE Joint Genome Institute"/>
            <person name="Copeland A."/>
            <person name="Lucas S."/>
            <person name="Lapidus A."/>
            <person name="Barry K."/>
            <person name="Glavina del Rio T."/>
            <person name="Dalin E."/>
            <person name="Tice H."/>
            <person name="Pitluck S."/>
            <person name="Bruce D."/>
            <person name="Goodwin L."/>
            <person name="Thompson L.S."/>
            <person name="Brettin T."/>
            <person name="Detter J.C."/>
            <person name="Han C."/>
            <person name="Schmutz J."/>
            <person name="Larimer F."/>
            <person name="Land M."/>
            <person name="Hauser L."/>
            <person name="Kyrpides N."/>
            <person name="Kim E."/>
            <person name="Stephens C."/>
            <person name="Richardson P."/>
        </authorList>
    </citation>
    <scope>NUCLEOTIDE SEQUENCE [LARGE SCALE GENOMIC DNA]</scope>
    <source>
        <strain evidence="2">K31</strain>
    </source>
</reference>
<name>B0T8Z2_CAUSK</name>
<gene>
    <name evidence="2" type="ordered locus">Caul_3782</name>
</gene>
<proteinExistence type="predicted"/>
<feature type="chain" id="PRO_5002755480" description="THAP4-like heme-binding beta-barrel domain-containing protein" evidence="1">
    <location>
        <begin position="21"/>
        <end position="182"/>
    </location>
</feature>
<keyword evidence="1" id="KW-0732">Signal</keyword>
<dbReference type="AlphaFoldDB" id="B0T8Z2"/>
<evidence type="ECO:0000313" key="2">
    <source>
        <dbReference type="EMBL" id="ABZ72909.1"/>
    </source>
</evidence>
<protein>
    <recommendedName>
        <fullName evidence="3">THAP4-like heme-binding beta-barrel domain-containing protein</fullName>
    </recommendedName>
</protein>